<evidence type="ECO:0000313" key="1">
    <source>
        <dbReference type="EMBL" id="GFZ03076.1"/>
    </source>
</evidence>
<protein>
    <submittedName>
        <fullName evidence="1">Uncharacterized protein</fullName>
    </submittedName>
</protein>
<proteinExistence type="predicted"/>
<comment type="caution">
    <text evidence="1">The sequence shown here is derived from an EMBL/GenBank/DDBJ whole genome shotgun (WGS) entry which is preliminary data.</text>
</comment>
<accession>A0A7J0FWM5</accession>
<dbReference type="EMBL" id="BJWL01000015">
    <property type="protein sequence ID" value="GFZ03076.1"/>
    <property type="molecule type" value="Genomic_DNA"/>
</dbReference>
<name>A0A7J0FWM5_9ERIC</name>
<dbReference type="AlphaFoldDB" id="A0A7J0FWM5"/>
<evidence type="ECO:0000313" key="2">
    <source>
        <dbReference type="Proteomes" id="UP000585474"/>
    </source>
</evidence>
<organism evidence="1 2">
    <name type="scientific">Actinidia rufa</name>
    <dbReference type="NCBI Taxonomy" id="165716"/>
    <lineage>
        <taxon>Eukaryota</taxon>
        <taxon>Viridiplantae</taxon>
        <taxon>Streptophyta</taxon>
        <taxon>Embryophyta</taxon>
        <taxon>Tracheophyta</taxon>
        <taxon>Spermatophyta</taxon>
        <taxon>Magnoliopsida</taxon>
        <taxon>eudicotyledons</taxon>
        <taxon>Gunneridae</taxon>
        <taxon>Pentapetalae</taxon>
        <taxon>asterids</taxon>
        <taxon>Ericales</taxon>
        <taxon>Actinidiaceae</taxon>
        <taxon>Actinidia</taxon>
    </lineage>
</organism>
<gene>
    <name evidence="1" type="ORF">Acr_15g0016840</name>
</gene>
<keyword evidence="2" id="KW-1185">Reference proteome</keyword>
<reference evidence="1 2" key="1">
    <citation type="submission" date="2019-07" db="EMBL/GenBank/DDBJ databases">
        <title>De Novo Assembly of kiwifruit Actinidia rufa.</title>
        <authorList>
            <person name="Sugita-Konishi S."/>
            <person name="Sato K."/>
            <person name="Mori E."/>
            <person name="Abe Y."/>
            <person name="Kisaki G."/>
            <person name="Hamano K."/>
            <person name="Suezawa K."/>
            <person name="Otani M."/>
            <person name="Fukuda T."/>
            <person name="Manabe T."/>
            <person name="Gomi K."/>
            <person name="Tabuchi M."/>
            <person name="Akimitsu K."/>
            <person name="Kataoka I."/>
        </authorList>
    </citation>
    <scope>NUCLEOTIDE SEQUENCE [LARGE SCALE GENOMIC DNA]</scope>
    <source>
        <strain evidence="2">cv. Fuchu</strain>
    </source>
</reference>
<dbReference type="Proteomes" id="UP000585474">
    <property type="component" value="Unassembled WGS sequence"/>
</dbReference>
<sequence>MRESRDGRKDRNLVEIDQVEIDRAKYSTSPKGEEERALWLWASIMEIAWRGPMLIVGLVLPRSGGFGDKHPLGRLWATSSVIVLGRRI</sequence>